<dbReference type="EMBL" id="JACAZI010000002">
    <property type="protein sequence ID" value="KAF7369450.1"/>
    <property type="molecule type" value="Genomic_DNA"/>
</dbReference>
<dbReference type="Gene3D" id="3.40.50.1110">
    <property type="entry name" value="SGNH hydrolase"/>
    <property type="match status" value="1"/>
</dbReference>
<proteinExistence type="predicted"/>
<dbReference type="OrthoDB" id="1600564at2759"/>
<reference evidence="2" key="1">
    <citation type="submission" date="2020-05" db="EMBL/GenBank/DDBJ databases">
        <title>Mycena genomes resolve the evolution of fungal bioluminescence.</title>
        <authorList>
            <person name="Tsai I.J."/>
        </authorList>
    </citation>
    <scope>NUCLEOTIDE SEQUENCE</scope>
    <source>
        <strain evidence="2">CCC161011</strain>
    </source>
</reference>
<keyword evidence="3" id="KW-1185">Reference proteome</keyword>
<feature type="chain" id="PRO_5034765885" evidence="1">
    <location>
        <begin position="18"/>
        <end position="286"/>
    </location>
</feature>
<dbReference type="Pfam" id="PF00657">
    <property type="entry name" value="Lipase_GDSL"/>
    <property type="match status" value="1"/>
</dbReference>
<accession>A0A8H6YYM9</accession>
<organism evidence="2 3">
    <name type="scientific">Mycena venus</name>
    <dbReference type="NCBI Taxonomy" id="2733690"/>
    <lineage>
        <taxon>Eukaryota</taxon>
        <taxon>Fungi</taxon>
        <taxon>Dikarya</taxon>
        <taxon>Basidiomycota</taxon>
        <taxon>Agaricomycotina</taxon>
        <taxon>Agaricomycetes</taxon>
        <taxon>Agaricomycetidae</taxon>
        <taxon>Agaricales</taxon>
        <taxon>Marasmiineae</taxon>
        <taxon>Mycenaceae</taxon>
        <taxon>Mycena</taxon>
    </lineage>
</organism>
<dbReference type="GO" id="GO:0016788">
    <property type="term" value="F:hydrolase activity, acting on ester bonds"/>
    <property type="evidence" value="ECO:0007669"/>
    <property type="project" value="InterPro"/>
</dbReference>
<dbReference type="SUPFAM" id="SSF52266">
    <property type="entry name" value="SGNH hydrolase"/>
    <property type="match status" value="1"/>
</dbReference>
<evidence type="ECO:0000256" key="1">
    <source>
        <dbReference type="SAM" id="SignalP"/>
    </source>
</evidence>
<protein>
    <submittedName>
        <fullName evidence="2">Carbohydrate esterase family 16 protein</fullName>
    </submittedName>
</protein>
<dbReference type="InterPro" id="IPR036514">
    <property type="entry name" value="SGNH_hydro_sf"/>
</dbReference>
<evidence type="ECO:0000313" key="2">
    <source>
        <dbReference type="EMBL" id="KAF7369450.1"/>
    </source>
</evidence>
<keyword evidence="1" id="KW-0732">Signal</keyword>
<dbReference type="AlphaFoldDB" id="A0A8H6YYM9"/>
<dbReference type="InterPro" id="IPR001087">
    <property type="entry name" value="GDSL"/>
</dbReference>
<name>A0A8H6YYM9_9AGAR</name>
<gene>
    <name evidence="2" type="ORF">MVEN_00274400</name>
</gene>
<sequence length="286" mass="30462">MIQFSTSLLALFFVVTAVHFPVERYDTSDEVHLAITPACGINTLVAFGDSYTSGGHSNGRPLPPAVLNGINPLAGGRGTGGPVWAEDLASDSGATIKDYAAFGAVVNTTLWPSLAGASDFLQQGTPLNQDRQITPLIPPQPLYTVFFGINDVLASSTDENHLPQAAADLLAQIKQLATAPTNAKNIVVLDDCRRGAHSPHRRRLEAGNFAPLWDAVLGMTPGFAAFGYKTPDACIPTLDQKDLSGECSSPLNLFYWLPGFLARPSDLFYVLSIILGTDIPRKGIAL</sequence>
<dbReference type="Proteomes" id="UP000620124">
    <property type="component" value="Unassembled WGS sequence"/>
</dbReference>
<evidence type="ECO:0000313" key="3">
    <source>
        <dbReference type="Proteomes" id="UP000620124"/>
    </source>
</evidence>
<feature type="signal peptide" evidence="1">
    <location>
        <begin position="1"/>
        <end position="17"/>
    </location>
</feature>
<comment type="caution">
    <text evidence="2">The sequence shown here is derived from an EMBL/GenBank/DDBJ whole genome shotgun (WGS) entry which is preliminary data.</text>
</comment>